<reference evidence="2" key="1">
    <citation type="submission" date="2022-01" db="EMBL/GenBank/DDBJ databases">
        <authorList>
            <person name="King R."/>
        </authorList>
    </citation>
    <scope>NUCLEOTIDE SEQUENCE</scope>
</reference>
<gene>
    <name evidence="2" type="ORF">CHIRRI_LOCUS3394</name>
</gene>
<protein>
    <submittedName>
        <fullName evidence="2">Uncharacterized protein</fullName>
    </submittedName>
</protein>
<dbReference type="OrthoDB" id="10637110at2759"/>
<evidence type="ECO:0000313" key="3">
    <source>
        <dbReference type="Proteomes" id="UP001153620"/>
    </source>
</evidence>
<evidence type="ECO:0000256" key="1">
    <source>
        <dbReference type="SAM" id="SignalP"/>
    </source>
</evidence>
<proteinExistence type="predicted"/>
<reference evidence="2" key="2">
    <citation type="submission" date="2022-10" db="EMBL/GenBank/DDBJ databases">
        <authorList>
            <consortium name="ENA_rothamsted_submissions"/>
            <consortium name="culmorum"/>
            <person name="King R."/>
        </authorList>
    </citation>
    <scope>NUCLEOTIDE SEQUENCE</scope>
</reference>
<feature type="signal peptide" evidence="1">
    <location>
        <begin position="1"/>
        <end position="16"/>
    </location>
</feature>
<feature type="chain" id="PRO_5040403526" evidence="1">
    <location>
        <begin position="17"/>
        <end position="1069"/>
    </location>
</feature>
<keyword evidence="1" id="KW-0732">Signal</keyword>
<accession>A0A9N9WLP5</accession>
<dbReference type="EMBL" id="OU895877">
    <property type="protein sequence ID" value="CAG9800451.1"/>
    <property type="molecule type" value="Genomic_DNA"/>
</dbReference>
<name>A0A9N9WLP5_9DIPT</name>
<sequence length="1069" mass="122266">MKSLIILVTILSVAFAKQAETRAEKFECIAKNLRDKKLLDNEFKFSENSQQLECGAVIAELKEKILRDNLNLAPLREQTEDSKSSKKLIQDNLSCIREDLIGSGYPEVMMKLSIYEVSRNLVMKQRKQLTALAKADGDKKMQIAILKCVTEPIFTEMFDNIMKGEDEQAIEGKQINYCIRKYVVDKNLISTNEFAVNLNPENIEINFECEERIKIATEALEETVKETYKGVYKSEVQLQCLTKVIITGKGLDYTAKVFVLSEVQLTDDKKNQFQCGSIVTDLKEIILDETLERICASSTDEESDESMDMKKLYKDNSGCIRGQLNAVGYADLMIKIYVYEQSKRTSKNQKKKLTSATEMEATKKLAIAVSLCVSEPVFGELFDNLMKNDDEEVETLDDKQNDYCIRKYVIDKELIDISKFTVTLNPDNIALNFTCISRINSIFEDLKKIINDGFEIPGQNKKQARCLNKAIKSENGVEYIAKISVLSELQMTDDLKKELRSEFVQTIKNLHMQMIKIILFAVIISAVYAKLPETQAEKYECITNFVKTKNILDKNFQYNAQFNELECDAIVSDLRKMILDDTLNSFIGPASSEESEESSDKRKLYQDNSACIRAQLDEVGYTDLMMSLYVYENSKTISKNQKKKLSSATETEAKLKTAVGFSLCTSGPVFGELFDNLMKNDSKDDDSLEGKQSDYCLRKYVIDNKLIDTTKFSVVLNVDNIELNFNCDSQYGSVLQELKKIIIEIFEVPGQNKKHYRCMNRTIQSEKGAEYVAKILIIFTVILSAAIAKEVETDAEKFECVANYLRDKKLLDKTFKYFVQSEELNCAPIITELRETLLLNTLDTTKSASSSEESEDSKEAGQLIKDNSVCIREQLETINFPEIMMKLFVYEKSVKTSKKQKKKLISATNTEAENKLQIAVSICVSEPVFGEMFDNIMKDDVEEEDTLDEKQNDYCIRKYVVDKELVDINQFTINLNPNNIELNFECEDRIEDMFESLEEVIKDSFETANQSKKQLRCMNKALRTGKAGEYIAKISVLSEVKLTDDQKKEFRSEFVEKLKAYYQEMIKCL</sequence>
<dbReference type="AlphaFoldDB" id="A0A9N9WLP5"/>
<dbReference type="Proteomes" id="UP001153620">
    <property type="component" value="Chromosome 1"/>
</dbReference>
<evidence type="ECO:0000313" key="2">
    <source>
        <dbReference type="EMBL" id="CAG9800451.1"/>
    </source>
</evidence>
<keyword evidence="3" id="KW-1185">Reference proteome</keyword>
<organism evidence="2 3">
    <name type="scientific">Chironomus riparius</name>
    <dbReference type="NCBI Taxonomy" id="315576"/>
    <lineage>
        <taxon>Eukaryota</taxon>
        <taxon>Metazoa</taxon>
        <taxon>Ecdysozoa</taxon>
        <taxon>Arthropoda</taxon>
        <taxon>Hexapoda</taxon>
        <taxon>Insecta</taxon>
        <taxon>Pterygota</taxon>
        <taxon>Neoptera</taxon>
        <taxon>Endopterygota</taxon>
        <taxon>Diptera</taxon>
        <taxon>Nematocera</taxon>
        <taxon>Chironomoidea</taxon>
        <taxon>Chironomidae</taxon>
        <taxon>Chironominae</taxon>
        <taxon>Chironomus</taxon>
    </lineage>
</organism>